<evidence type="ECO:0000313" key="3">
    <source>
        <dbReference type="Proteomes" id="UP000037566"/>
    </source>
</evidence>
<gene>
    <name evidence="2" type="ORF">KOEU_35810</name>
</gene>
<dbReference type="AlphaFoldDB" id="A0A0M0EDB0"/>
<dbReference type="PATRIC" id="fig|33995.3.peg.3973"/>
<reference evidence="2" key="1">
    <citation type="submission" date="2015-08" db="EMBL/GenBank/DDBJ databases">
        <title>Draft genome sequence of Komagataeibacter europaeus CECT 8546 a cellulose producer strain from vinegar produced by the traditional method.</title>
        <authorList>
            <person name="Poehlein A."/>
            <person name="Valera M.J."/>
            <person name="Haack F.S."/>
            <person name="Mas A."/>
            <person name="Daniel R."/>
            <person name="Streit W.R."/>
            <person name="Mateo E."/>
        </authorList>
    </citation>
    <scope>NUCLEOTIDE SEQUENCE [LARGE SCALE GENOMIC DNA]</scope>
    <source>
        <strain evidence="2">CECT 8546</strain>
    </source>
</reference>
<dbReference type="EMBL" id="LHUQ01000054">
    <property type="protein sequence ID" value="KON62931.1"/>
    <property type="molecule type" value="Genomic_DNA"/>
</dbReference>
<keyword evidence="1" id="KW-1133">Transmembrane helix</keyword>
<evidence type="ECO:0000256" key="1">
    <source>
        <dbReference type="SAM" id="Phobius"/>
    </source>
</evidence>
<keyword evidence="1" id="KW-0472">Membrane</keyword>
<dbReference type="RefSeq" id="WP_053324127.1">
    <property type="nucleotide sequence ID" value="NZ_LHUQ01000054.1"/>
</dbReference>
<feature type="transmembrane region" description="Helical" evidence="1">
    <location>
        <begin position="12"/>
        <end position="34"/>
    </location>
</feature>
<organism evidence="2 3">
    <name type="scientific">Komagataeibacter europaeus</name>
    <name type="common">Gluconacetobacter europaeus</name>
    <dbReference type="NCBI Taxonomy" id="33995"/>
    <lineage>
        <taxon>Bacteria</taxon>
        <taxon>Pseudomonadati</taxon>
        <taxon>Pseudomonadota</taxon>
        <taxon>Alphaproteobacteria</taxon>
        <taxon>Acetobacterales</taxon>
        <taxon>Acetobacteraceae</taxon>
        <taxon>Komagataeibacter</taxon>
    </lineage>
</organism>
<accession>A0A0M0EDB0</accession>
<dbReference type="OrthoDB" id="7273031at2"/>
<keyword evidence="3" id="KW-1185">Reference proteome</keyword>
<feature type="transmembrane region" description="Helical" evidence="1">
    <location>
        <begin position="54"/>
        <end position="74"/>
    </location>
</feature>
<evidence type="ECO:0000313" key="2">
    <source>
        <dbReference type="EMBL" id="KON62931.1"/>
    </source>
</evidence>
<sequence>MVWARGPQLSDPVIFLTMHFMGLGIMILPPQAAWRLATLGGDLYLARGHRLPRFFLRLRPLQLMVASGLIALLGQIEQKQT</sequence>
<proteinExistence type="predicted"/>
<protein>
    <submittedName>
        <fullName evidence="2">Uncharacterized protein</fullName>
    </submittedName>
</protein>
<name>A0A0M0EDB0_KOMEU</name>
<comment type="caution">
    <text evidence="2">The sequence shown here is derived from an EMBL/GenBank/DDBJ whole genome shotgun (WGS) entry which is preliminary data.</text>
</comment>
<keyword evidence="1" id="KW-0812">Transmembrane</keyword>
<dbReference type="Proteomes" id="UP000037566">
    <property type="component" value="Unassembled WGS sequence"/>
</dbReference>